<dbReference type="InterPro" id="IPR050300">
    <property type="entry name" value="GDXG_lipolytic_enzyme"/>
</dbReference>
<reference evidence="3" key="1">
    <citation type="submission" date="2020-08" db="EMBL/GenBank/DDBJ databases">
        <title>Genome public.</title>
        <authorList>
            <person name="Liu C."/>
            <person name="Sun Q."/>
        </authorList>
    </citation>
    <scope>NUCLEOTIDE SEQUENCE</scope>
    <source>
        <strain evidence="3">NSJ-55</strain>
    </source>
</reference>
<comment type="caution">
    <text evidence="3">The sequence shown here is derived from an EMBL/GenBank/DDBJ whole genome shotgun (WGS) entry which is preliminary data.</text>
</comment>
<name>A0A923LL43_9FIRM</name>
<dbReference type="PANTHER" id="PTHR48081:SF8">
    <property type="entry name" value="ALPHA_BETA HYDROLASE FOLD-3 DOMAIN-CONTAINING PROTEIN-RELATED"/>
    <property type="match status" value="1"/>
</dbReference>
<dbReference type="Gene3D" id="3.40.50.1820">
    <property type="entry name" value="alpha/beta hydrolase"/>
    <property type="match status" value="1"/>
</dbReference>
<dbReference type="Pfam" id="PF07859">
    <property type="entry name" value="Abhydrolase_3"/>
    <property type="match status" value="1"/>
</dbReference>
<evidence type="ECO:0000313" key="4">
    <source>
        <dbReference type="Proteomes" id="UP000652477"/>
    </source>
</evidence>
<dbReference type="GO" id="GO:0016787">
    <property type="term" value="F:hydrolase activity"/>
    <property type="evidence" value="ECO:0007669"/>
    <property type="project" value="UniProtKB-KW"/>
</dbReference>
<dbReference type="InterPro" id="IPR013094">
    <property type="entry name" value="AB_hydrolase_3"/>
</dbReference>
<dbReference type="AlphaFoldDB" id="A0A923LL43"/>
<proteinExistence type="predicted"/>
<sequence length="300" mass="34913">MMKYYTMKQIVQSQEYMQKRGQRKLLGEVRELPGECSFEALYYDKKSTRRDYVIVEVHGGGFMYNTARDDDDLCAYIHESLKIPVVACDYRRSPQYKYPTGVEDVFACVKHVYKEYGLKQGHVLIWGHSAGANLAAGAAFMDKQSGVHAIGSQILDYPYMDVYRKSKERQRIRLSVKGKLMDTFAYYYTEEQNLKNPMVSPELMKVEMLEGMPDTYLLLCGRDNLNQGGKSYGKLLRKSGVSVEFCYEREALHGFIENHFNYAYIDLKTKWQNRGIQRKLAVKHTDKICDWIQSKIQERV</sequence>
<feature type="domain" description="Alpha/beta hydrolase fold-3" evidence="2">
    <location>
        <begin position="54"/>
        <end position="256"/>
    </location>
</feature>
<evidence type="ECO:0000313" key="3">
    <source>
        <dbReference type="EMBL" id="MBC5690290.1"/>
    </source>
</evidence>
<dbReference type="Proteomes" id="UP000652477">
    <property type="component" value="Unassembled WGS sequence"/>
</dbReference>
<protein>
    <submittedName>
        <fullName evidence="3">Alpha/beta hydrolase fold domain-containing protein</fullName>
    </submittedName>
</protein>
<evidence type="ECO:0000259" key="2">
    <source>
        <dbReference type="Pfam" id="PF07859"/>
    </source>
</evidence>
<dbReference type="PANTHER" id="PTHR48081">
    <property type="entry name" value="AB HYDROLASE SUPERFAMILY PROTEIN C4A8.06C"/>
    <property type="match status" value="1"/>
</dbReference>
<accession>A0A923LL43</accession>
<gene>
    <name evidence="3" type="ORF">H8S37_15345</name>
</gene>
<dbReference type="InterPro" id="IPR029058">
    <property type="entry name" value="AB_hydrolase_fold"/>
</dbReference>
<organism evidence="3 4">
    <name type="scientific">Mediterraneibacter hominis</name>
    <dbReference type="NCBI Taxonomy" id="2763054"/>
    <lineage>
        <taxon>Bacteria</taxon>
        <taxon>Bacillati</taxon>
        <taxon>Bacillota</taxon>
        <taxon>Clostridia</taxon>
        <taxon>Lachnospirales</taxon>
        <taxon>Lachnospiraceae</taxon>
        <taxon>Mediterraneibacter</taxon>
    </lineage>
</organism>
<evidence type="ECO:0000256" key="1">
    <source>
        <dbReference type="ARBA" id="ARBA00022801"/>
    </source>
</evidence>
<dbReference type="SUPFAM" id="SSF53474">
    <property type="entry name" value="alpha/beta-Hydrolases"/>
    <property type="match status" value="1"/>
</dbReference>
<keyword evidence="4" id="KW-1185">Reference proteome</keyword>
<dbReference type="EMBL" id="JACOPF010000004">
    <property type="protein sequence ID" value="MBC5690290.1"/>
    <property type="molecule type" value="Genomic_DNA"/>
</dbReference>
<keyword evidence="1 3" id="KW-0378">Hydrolase</keyword>